<keyword evidence="2" id="KW-1185">Reference proteome</keyword>
<dbReference type="STRING" id="46224.B4102_0606"/>
<reference evidence="1 2" key="1">
    <citation type="submission" date="2016-01" db="EMBL/GenBank/DDBJ databases">
        <title>Genome Sequences of Twelve Sporeforming Bacillus Species Isolated from Foods.</title>
        <authorList>
            <person name="Berendsen E.M."/>
            <person name="Wells-Bennik M.H."/>
            <person name="Krawcyk A.O."/>
            <person name="De Jong A."/>
            <person name="Holsappel S."/>
            <person name="Eijlander R.T."/>
            <person name="Kuipers O.P."/>
        </authorList>
    </citation>
    <scope>NUCLEOTIDE SEQUENCE [LARGE SCALE GENOMIC DNA]</scope>
    <source>
        <strain evidence="1 2">B4102</strain>
    </source>
</reference>
<evidence type="ECO:0000313" key="2">
    <source>
        <dbReference type="Proteomes" id="UP000075666"/>
    </source>
</evidence>
<dbReference type="InterPro" id="IPR025626">
    <property type="entry name" value="YyzF"/>
</dbReference>
<name>A0A150L8D3_9BACI</name>
<dbReference type="AlphaFoldDB" id="A0A150L8D3"/>
<dbReference type="NCBIfam" id="TIGR04129">
    <property type="entry name" value="CxxH_BA5709"/>
    <property type="match status" value="1"/>
</dbReference>
<accession>A0A150L8D3</accession>
<comment type="caution">
    <text evidence="1">The sequence shown here is derived from an EMBL/GenBank/DDBJ whole genome shotgun (WGS) entry which is preliminary data.</text>
</comment>
<evidence type="ECO:0008006" key="3">
    <source>
        <dbReference type="Google" id="ProtNLM"/>
    </source>
</evidence>
<dbReference type="Proteomes" id="UP000075666">
    <property type="component" value="Unassembled WGS sequence"/>
</dbReference>
<protein>
    <recommendedName>
        <fullName evidence="3">CxxH/CxxC protein</fullName>
    </recommendedName>
</protein>
<proteinExistence type="predicted"/>
<organism evidence="1 2">
    <name type="scientific">Heyndrickxia sporothermodurans</name>
    <dbReference type="NCBI Taxonomy" id="46224"/>
    <lineage>
        <taxon>Bacteria</taxon>
        <taxon>Bacillati</taxon>
        <taxon>Bacillota</taxon>
        <taxon>Bacilli</taxon>
        <taxon>Bacillales</taxon>
        <taxon>Bacillaceae</taxon>
        <taxon>Heyndrickxia</taxon>
    </lineage>
</organism>
<sequence length="53" mass="6014">MKAYVCEEHVEIALDQAIYENALAPIFKKLKEDESLSTTCEYCKLPAVYMVGN</sequence>
<dbReference type="Pfam" id="PF14116">
    <property type="entry name" value="YyzF"/>
    <property type="match status" value="1"/>
</dbReference>
<gene>
    <name evidence="1" type="ORF">B4102_0606</name>
</gene>
<dbReference type="PATRIC" id="fig|46224.3.peg.2826"/>
<evidence type="ECO:0000313" key="1">
    <source>
        <dbReference type="EMBL" id="KYD07972.1"/>
    </source>
</evidence>
<dbReference type="OrthoDB" id="1652387at2"/>
<dbReference type="RefSeq" id="WP_066230884.1">
    <property type="nucleotide sequence ID" value="NZ_JBHJSX010000021.1"/>
</dbReference>
<dbReference type="EMBL" id="LQYN01000039">
    <property type="protein sequence ID" value="KYD07972.1"/>
    <property type="molecule type" value="Genomic_DNA"/>
</dbReference>